<dbReference type="RefSeq" id="WP_007914855.1">
    <property type="nucleotide sequence ID" value="NZ_ADVG01000003.1"/>
</dbReference>
<dbReference type="InterPro" id="IPR049492">
    <property type="entry name" value="BD-FAE-like_dom"/>
</dbReference>
<reference evidence="3 4" key="1">
    <citation type="journal article" date="2011" name="Stand. Genomic Sci.">
        <title>Non-contiguous finished genome sequence and contextual data of the filamentous soil bacterium Ktedonobacter racemifer type strain (SOSP1-21).</title>
        <authorList>
            <person name="Chang Y.J."/>
            <person name="Land M."/>
            <person name="Hauser L."/>
            <person name="Chertkov O."/>
            <person name="Del Rio T.G."/>
            <person name="Nolan M."/>
            <person name="Copeland A."/>
            <person name="Tice H."/>
            <person name="Cheng J.F."/>
            <person name="Lucas S."/>
            <person name="Han C."/>
            <person name="Goodwin L."/>
            <person name="Pitluck S."/>
            <person name="Ivanova N."/>
            <person name="Ovchinikova G."/>
            <person name="Pati A."/>
            <person name="Chen A."/>
            <person name="Palaniappan K."/>
            <person name="Mavromatis K."/>
            <person name="Liolios K."/>
            <person name="Brettin T."/>
            <person name="Fiebig A."/>
            <person name="Rohde M."/>
            <person name="Abt B."/>
            <person name="Goker M."/>
            <person name="Detter J.C."/>
            <person name="Woyke T."/>
            <person name="Bristow J."/>
            <person name="Eisen J.A."/>
            <person name="Markowitz V."/>
            <person name="Hugenholtz P."/>
            <person name="Kyrpides N.C."/>
            <person name="Klenk H.P."/>
            <person name="Lapidus A."/>
        </authorList>
    </citation>
    <scope>NUCLEOTIDE SEQUENCE [LARGE SCALE GENOMIC DNA]</scope>
    <source>
        <strain evidence="4">DSM 44963</strain>
    </source>
</reference>
<dbReference type="OrthoDB" id="179999at2"/>
<name>D6TTV1_KTERA</name>
<dbReference type="STRING" id="485913.Krac_4853"/>
<evidence type="ECO:0000256" key="1">
    <source>
        <dbReference type="ARBA" id="ARBA00022801"/>
    </source>
</evidence>
<evidence type="ECO:0000313" key="4">
    <source>
        <dbReference type="Proteomes" id="UP000004508"/>
    </source>
</evidence>
<dbReference type="eggNOG" id="COG1506">
    <property type="taxonomic scope" value="Bacteria"/>
</dbReference>
<dbReference type="InterPro" id="IPR029058">
    <property type="entry name" value="AB_hydrolase_fold"/>
</dbReference>
<evidence type="ECO:0000313" key="3">
    <source>
        <dbReference type="EMBL" id="EFH83852.1"/>
    </source>
</evidence>
<comment type="caution">
    <text evidence="3">The sequence shown here is derived from an EMBL/GenBank/DDBJ whole genome shotgun (WGS) entry which is preliminary data.</text>
</comment>
<keyword evidence="4" id="KW-1185">Reference proteome</keyword>
<dbReference type="PANTHER" id="PTHR48081:SF33">
    <property type="entry name" value="KYNURENINE FORMAMIDASE"/>
    <property type="match status" value="1"/>
</dbReference>
<dbReference type="EMBL" id="ADVG01000003">
    <property type="protein sequence ID" value="EFH83852.1"/>
    <property type="molecule type" value="Genomic_DNA"/>
</dbReference>
<dbReference type="AlphaFoldDB" id="D6TTV1"/>
<feature type="domain" description="BD-FAE-like" evidence="2">
    <location>
        <begin position="27"/>
        <end position="223"/>
    </location>
</feature>
<evidence type="ECO:0000259" key="2">
    <source>
        <dbReference type="Pfam" id="PF20434"/>
    </source>
</evidence>
<dbReference type="Proteomes" id="UP000004508">
    <property type="component" value="Unassembled WGS sequence"/>
</dbReference>
<accession>D6TTV1</accession>
<keyword evidence="1" id="KW-0378">Hydrolase</keyword>
<dbReference type="GO" id="GO:0016787">
    <property type="term" value="F:hydrolase activity"/>
    <property type="evidence" value="ECO:0007669"/>
    <property type="project" value="UniProtKB-KW"/>
</dbReference>
<dbReference type="InParanoid" id="D6TTV1"/>
<sequence>MVTSREKKYTFQTFRLNYGEDAFQFGDLYVPEKAGPHPIVLLLHGGFWRTLYGLDELTGLAQDLASLGMAAWNIEYRRIGNPFGGWPGTLLDAAQATEYLTTIHTSYDLDLQRSIIIGHSAGGHLALWVAGRHRVSADSPLTSQPPRLPLRAAISLAGAVDLEHTWRLQSGGGATEAFIGGSPADYPERYANASPARLLPLGIPQILLHGTQDQLLPLEVSQVYASNAIAAGDEVTLIELPETDHFALIDPHSMAWAVAVQTIKKRLDT</sequence>
<dbReference type="InterPro" id="IPR050300">
    <property type="entry name" value="GDXG_lipolytic_enzyme"/>
</dbReference>
<dbReference type="SUPFAM" id="SSF53474">
    <property type="entry name" value="alpha/beta-Hydrolases"/>
    <property type="match status" value="1"/>
</dbReference>
<dbReference type="ESTHER" id="9chlr-d6ttv1">
    <property type="family name" value="Est9X"/>
</dbReference>
<organism evidence="3 4">
    <name type="scientific">Ktedonobacter racemifer DSM 44963</name>
    <dbReference type="NCBI Taxonomy" id="485913"/>
    <lineage>
        <taxon>Bacteria</taxon>
        <taxon>Bacillati</taxon>
        <taxon>Chloroflexota</taxon>
        <taxon>Ktedonobacteria</taxon>
        <taxon>Ktedonobacterales</taxon>
        <taxon>Ktedonobacteraceae</taxon>
        <taxon>Ktedonobacter</taxon>
    </lineage>
</organism>
<protein>
    <recommendedName>
        <fullName evidence="2">BD-FAE-like domain-containing protein</fullName>
    </recommendedName>
</protein>
<dbReference type="Pfam" id="PF20434">
    <property type="entry name" value="BD-FAE"/>
    <property type="match status" value="1"/>
</dbReference>
<proteinExistence type="predicted"/>
<dbReference type="Gene3D" id="3.40.50.1820">
    <property type="entry name" value="alpha/beta hydrolase"/>
    <property type="match status" value="1"/>
</dbReference>
<dbReference type="PANTHER" id="PTHR48081">
    <property type="entry name" value="AB HYDROLASE SUPERFAMILY PROTEIN C4A8.06C"/>
    <property type="match status" value="1"/>
</dbReference>
<gene>
    <name evidence="3" type="ORF">Krac_4853</name>
</gene>